<reference evidence="8 9" key="1">
    <citation type="submission" date="2020-10" db="EMBL/GenBank/DDBJ databases">
        <title>The Coptis chinensis genome and diversification of protoberbering-type alkaloids.</title>
        <authorList>
            <person name="Wang B."/>
            <person name="Shu S."/>
            <person name="Song C."/>
            <person name="Liu Y."/>
        </authorList>
    </citation>
    <scope>NUCLEOTIDE SEQUENCE [LARGE SCALE GENOMIC DNA]</scope>
    <source>
        <strain evidence="8">HL-2020</strain>
        <tissue evidence="8">Leaf</tissue>
    </source>
</reference>
<accession>A0A835HP28</accession>
<evidence type="ECO:0000313" key="9">
    <source>
        <dbReference type="Proteomes" id="UP000631114"/>
    </source>
</evidence>
<dbReference type="InterPro" id="IPR036322">
    <property type="entry name" value="WD40_repeat_dom_sf"/>
</dbReference>
<dbReference type="InterPro" id="IPR033010">
    <property type="entry name" value="Cdc20/Fizzy"/>
</dbReference>
<dbReference type="PANTHER" id="PTHR19918">
    <property type="entry name" value="CELL DIVISION CYCLE 20 CDC20 FIZZY -RELATED"/>
    <property type="match status" value="1"/>
</dbReference>
<dbReference type="InterPro" id="IPR019775">
    <property type="entry name" value="WD40_repeat_CS"/>
</dbReference>
<dbReference type="SUPFAM" id="SSF50978">
    <property type="entry name" value="WD40 repeat-like"/>
    <property type="match status" value="1"/>
</dbReference>
<keyword evidence="2" id="KW-0132">Cell division</keyword>
<evidence type="ECO:0000256" key="2">
    <source>
        <dbReference type="ARBA" id="ARBA00022618"/>
    </source>
</evidence>
<keyword evidence="5" id="KW-0131">Cell cycle</keyword>
<comment type="caution">
    <text evidence="8">The sequence shown here is derived from an EMBL/GenBank/DDBJ whole genome shotgun (WGS) entry which is preliminary data.</text>
</comment>
<dbReference type="Proteomes" id="UP000631114">
    <property type="component" value="Unassembled WGS sequence"/>
</dbReference>
<evidence type="ECO:0000256" key="5">
    <source>
        <dbReference type="ARBA" id="ARBA00023306"/>
    </source>
</evidence>
<keyword evidence="9" id="KW-1185">Reference proteome</keyword>
<feature type="repeat" description="WD" evidence="7">
    <location>
        <begin position="7"/>
        <end position="40"/>
    </location>
</feature>
<dbReference type="InterPro" id="IPR001680">
    <property type="entry name" value="WD40_rpt"/>
</dbReference>
<name>A0A835HP28_9MAGN</name>
<protein>
    <submittedName>
        <fullName evidence="8">Uncharacterized protein</fullName>
    </submittedName>
</protein>
<dbReference type="GO" id="GO:1990757">
    <property type="term" value="F:ubiquitin ligase activator activity"/>
    <property type="evidence" value="ECO:0007669"/>
    <property type="project" value="TreeGrafter"/>
</dbReference>
<gene>
    <name evidence="8" type="ORF">IFM89_023627</name>
</gene>
<dbReference type="Pfam" id="PF00400">
    <property type="entry name" value="WD40"/>
    <property type="match status" value="1"/>
</dbReference>
<dbReference type="Gene3D" id="2.130.10.10">
    <property type="entry name" value="YVTN repeat-like/Quinoprotein amine dehydrogenase"/>
    <property type="match status" value="1"/>
</dbReference>
<keyword evidence="3" id="KW-0677">Repeat</keyword>
<evidence type="ECO:0000256" key="1">
    <source>
        <dbReference type="ARBA" id="ARBA00022574"/>
    </source>
</evidence>
<dbReference type="GO" id="GO:0010997">
    <property type="term" value="F:anaphase-promoting complex binding"/>
    <property type="evidence" value="ECO:0007669"/>
    <property type="project" value="InterPro"/>
</dbReference>
<sequence>MVKMAELTGHTSRVLFMTQSPNGCTVASAAGDETLRFWNVFGTPEVVANPAPKTNLEPFASFSRIR</sequence>
<evidence type="ECO:0000256" key="6">
    <source>
        <dbReference type="ARBA" id="ARBA00023425"/>
    </source>
</evidence>
<dbReference type="PANTHER" id="PTHR19918:SF8">
    <property type="entry name" value="FI02843P"/>
    <property type="match status" value="1"/>
</dbReference>
<dbReference type="InterPro" id="IPR015943">
    <property type="entry name" value="WD40/YVTN_repeat-like_dom_sf"/>
</dbReference>
<evidence type="ECO:0000256" key="7">
    <source>
        <dbReference type="PROSITE-ProRule" id="PRU00221"/>
    </source>
</evidence>
<organism evidence="8 9">
    <name type="scientific">Coptis chinensis</name>
    <dbReference type="NCBI Taxonomy" id="261450"/>
    <lineage>
        <taxon>Eukaryota</taxon>
        <taxon>Viridiplantae</taxon>
        <taxon>Streptophyta</taxon>
        <taxon>Embryophyta</taxon>
        <taxon>Tracheophyta</taxon>
        <taxon>Spermatophyta</taxon>
        <taxon>Magnoliopsida</taxon>
        <taxon>Ranunculales</taxon>
        <taxon>Ranunculaceae</taxon>
        <taxon>Coptidoideae</taxon>
        <taxon>Coptis</taxon>
    </lineage>
</organism>
<dbReference type="PROSITE" id="PS50294">
    <property type="entry name" value="WD_REPEATS_REGION"/>
    <property type="match status" value="1"/>
</dbReference>
<evidence type="ECO:0000256" key="3">
    <source>
        <dbReference type="ARBA" id="ARBA00022737"/>
    </source>
</evidence>
<dbReference type="AlphaFoldDB" id="A0A835HP28"/>
<evidence type="ECO:0000313" key="8">
    <source>
        <dbReference type="EMBL" id="KAF9601862.1"/>
    </source>
</evidence>
<comment type="function">
    <text evidence="6">Component of the anaphase promoting complex/cyclosome (APC/C), a cell cycle-regulated E3 ubiquitin-protein ligase complex that controls progression through mitosis and the G1 phase of the cell cycle.</text>
</comment>
<proteinExistence type="predicted"/>
<dbReference type="GO" id="GO:1905786">
    <property type="term" value="P:positive regulation of anaphase-promoting complex-dependent catabolic process"/>
    <property type="evidence" value="ECO:0007669"/>
    <property type="project" value="TreeGrafter"/>
</dbReference>
<keyword evidence="4" id="KW-0498">Mitosis</keyword>
<evidence type="ECO:0000256" key="4">
    <source>
        <dbReference type="ARBA" id="ARBA00022776"/>
    </source>
</evidence>
<dbReference type="GO" id="GO:0051301">
    <property type="term" value="P:cell division"/>
    <property type="evidence" value="ECO:0007669"/>
    <property type="project" value="UniProtKB-KW"/>
</dbReference>
<dbReference type="GO" id="GO:0031145">
    <property type="term" value="P:anaphase-promoting complex-dependent catabolic process"/>
    <property type="evidence" value="ECO:0007669"/>
    <property type="project" value="TreeGrafter"/>
</dbReference>
<keyword evidence="1 7" id="KW-0853">WD repeat</keyword>
<dbReference type="GO" id="GO:0005680">
    <property type="term" value="C:anaphase-promoting complex"/>
    <property type="evidence" value="ECO:0007669"/>
    <property type="project" value="TreeGrafter"/>
</dbReference>
<dbReference type="OrthoDB" id="10263272at2759"/>
<dbReference type="EMBL" id="JADFTS010000006">
    <property type="protein sequence ID" value="KAF9601862.1"/>
    <property type="molecule type" value="Genomic_DNA"/>
</dbReference>
<dbReference type="PROSITE" id="PS50082">
    <property type="entry name" value="WD_REPEATS_2"/>
    <property type="match status" value="1"/>
</dbReference>
<dbReference type="PROSITE" id="PS00678">
    <property type="entry name" value="WD_REPEATS_1"/>
    <property type="match status" value="1"/>
</dbReference>